<accession>A0A1W6ZLQ1</accession>
<gene>
    <name evidence="2" type="ORF">CAK95_03690</name>
</gene>
<feature type="domain" description="DNA ligase D polymerase" evidence="1">
    <location>
        <begin position="2"/>
        <end position="88"/>
    </location>
</feature>
<protein>
    <recommendedName>
        <fullName evidence="1">DNA ligase D polymerase domain-containing protein</fullName>
    </recommendedName>
</protein>
<dbReference type="InterPro" id="IPR052171">
    <property type="entry name" value="NHEJ_LigD"/>
</dbReference>
<reference evidence="2 3" key="1">
    <citation type="submission" date="2017-05" db="EMBL/GenBank/DDBJ databases">
        <title>Full genome sequence of Pseudorhodoplanes sinuspersici.</title>
        <authorList>
            <person name="Dastgheib S.M.M."/>
            <person name="Shavandi M."/>
            <person name="Tirandaz H."/>
        </authorList>
    </citation>
    <scope>NUCLEOTIDE SEQUENCE [LARGE SCALE GENOMIC DNA]</scope>
    <source>
        <strain evidence="2 3">RIPI110</strain>
    </source>
</reference>
<keyword evidence="3" id="KW-1185">Reference proteome</keyword>
<organism evidence="2 3">
    <name type="scientific">Pseudorhodoplanes sinuspersici</name>
    <dbReference type="NCBI Taxonomy" id="1235591"/>
    <lineage>
        <taxon>Bacteria</taxon>
        <taxon>Pseudomonadati</taxon>
        <taxon>Pseudomonadota</taxon>
        <taxon>Alphaproteobacteria</taxon>
        <taxon>Hyphomicrobiales</taxon>
        <taxon>Pseudorhodoplanes</taxon>
    </lineage>
</organism>
<dbReference type="AlphaFoldDB" id="A0A1W6ZLQ1"/>
<dbReference type="PANTHER" id="PTHR42705">
    <property type="entry name" value="BIFUNCTIONAL NON-HOMOLOGOUS END JOINING PROTEIN LIGD"/>
    <property type="match status" value="1"/>
</dbReference>
<evidence type="ECO:0000259" key="1">
    <source>
        <dbReference type="Pfam" id="PF21686"/>
    </source>
</evidence>
<dbReference type="Pfam" id="PF21686">
    <property type="entry name" value="LigD_Prim-Pol"/>
    <property type="match status" value="1"/>
</dbReference>
<evidence type="ECO:0000313" key="3">
    <source>
        <dbReference type="Proteomes" id="UP000194137"/>
    </source>
</evidence>
<dbReference type="PANTHER" id="PTHR42705:SF2">
    <property type="entry name" value="BIFUNCTIONAL NON-HOMOLOGOUS END JOINING PROTEIN LIGD"/>
    <property type="match status" value="1"/>
</dbReference>
<dbReference type="EMBL" id="CP021112">
    <property type="protein sequence ID" value="ARP98289.1"/>
    <property type="molecule type" value="Genomic_DNA"/>
</dbReference>
<proteinExistence type="predicted"/>
<dbReference type="STRING" id="1235591.CAK95_03690"/>
<dbReference type="Gene3D" id="3.90.920.10">
    <property type="entry name" value="DNA primase, PRIM domain"/>
    <property type="match status" value="1"/>
</dbReference>
<dbReference type="Proteomes" id="UP000194137">
    <property type="component" value="Chromosome"/>
</dbReference>
<dbReference type="InterPro" id="IPR014145">
    <property type="entry name" value="LigD_pol_dom"/>
</dbReference>
<name>A0A1W6ZLQ1_9HYPH</name>
<dbReference type="KEGG" id="psin:CAK95_03690"/>
<sequence>MQHRLLKLVRRHTHGAIFYHKGQLPKILISVHQLRVVKREGVRVWVDDLDGLLGLVEMDAVELHPWNATVDDIEHANRVVFDLDPGAALLETL</sequence>
<evidence type="ECO:0000313" key="2">
    <source>
        <dbReference type="EMBL" id="ARP98289.1"/>
    </source>
</evidence>